<dbReference type="InterPro" id="IPR036388">
    <property type="entry name" value="WH-like_DNA-bd_sf"/>
</dbReference>
<dbReference type="GO" id="GO:0032259">
    <property type="term" value="P:methylation"/>
    <property type="evidence" value="ECO:0007669"/>
    <property type="project" value="UniProtKB-KW"/>
</dbReference>
<dbReference type="PANTHER" id="PTHR11746">
    <property type="entry name" value="O-METHYLTRANSFERASE"/>
    <property type="match status" value="1"/>
</dbReference>
<dbReference type="Gene3D" id="1.10.10.10">
    <property type="entry name" value="Winged helix-like DNA-binding domain superfamily/Winged helix DNA-binding domain"/>
    <property type="match status" value="1"/>
</dbReference>
<keyword evidence="8" id="KW-1185">Reference proteome</keyword>
<dbReference type="SUPFAM" id="SSF53335">
    <property type="entry name" value="S-adenosyl-L-methionine-dependent methyltransferases"/>
    <property type="match status" value="1"/>
</dbReference>
<dbReference type="InterPro" id="IPR029063">
    <property type="entry name" value="SAM-dependent_MTases_sf"/>
</dbReference>
<dbReference type="InterPro" id="IPR001077">
    <property type="entry name" value="COMT_C"/>
</dbReference>
<evidence type="ECO:0000313" key="8">
    <source>
        <dbReference type="Proteomes" id="UP001417504"/>
    </source>
</evidence>
<dbReference type="GO" id="GO:0046983">
    <property type="term" value="F:protein dimerization activity"/>
    <property type="evidence" value="ECO:0007669"/>
    <property type="project" value="InterPro"/>
</dbReference>
<dbReference type="InterPro" id="IPR012967">
    <property type="entry name" value="COMT_dimerisation"/>
</dbReference>
<dbReference type="InterPro" id="IPR016461">
    <property type="entry name" value="COMT-like"/>
</dbReference>
<dbReference type="InterPro" id="IPR036390">
    <property type="entry name" value="WH_DNA-bd_sf"/>
</dbReference>
<dbReference type="EMBL" id="JBBNAE010000004">
    <property type="protein sequence ID" value="KAK9130266.1"/>
    <property type="molecule type" value="Genomic_DNA"/>
</dbReference>
<evidence type="ECO:0000259" key="5">
    <source>
        <dbReference type="Pfam" id="PF00891"/>
    </source>
</evidence>
<accession>A0AAP0JA11</accession>
<evidence type="ECO:0000256" key="3">
    <source>
        <dbReference type="ARBA" id="ARBA00022691"/>
    </source>
</evidence>
<sequence length="393" mass="43693">MEKPQYFLCILLYKKKNRALMTTKHFNSTMASQDQLCPKHSNNDDQDFLFAFQLVNASVLPMAMRAAINLNVFEIINKAGEGAHLSSSQIASHFPSHCALTPNRLDRLLRLLASYSVLTCSVSNHKDNDTHVERLYGLTKASKYFVKDRDGSSLAPYLIYAQDKVSLDSWYCLDEAILDGGVSFDKVHGMDVYQLFGGDPRFSKLFNRAMASHTTIVMKKIVEKYGGFEGVNVLVDVGGGIGTNIDIIVSKYPSIKGINFDLPRVIQTAPPYPGVEHVGGDMFASVPKGNAIFMKWILHNWSDDCCLKLLKNCYEALQDGGKVIVVEGVIPVVPEVDIASEIVHQMDLIMMNRLSGGKERTLEEFEALAKGSGFAGVRLGCCVCSYWVMEFYK</sequence>
<proteinExistence type="predicted"/>
<evidence type="ECO:0000256" key="4">
    <source>
        <dbReference type="PIRSR" id="PIRSR005739-1"/>
    </source>
</evidence>
<gene>
    <name evidence="7" type="ORF">Sjap_010753</name>
</gene>
<keyword evidence="1" id="KW-0489">Methyltransferase</keyword>
<dbReference type="Pfam" id="PF08100">
    <property type="entry name" value="Dimerisation"/>
    <property type="match status" value="1"/>
</dbReference>
<dbReference type="Proteomes" id="UP001417504">
    <property type="component" value="Unassembled WGS sequence"/>
</dbReference>
<keyword evidence="3" id="KW-0949">S-adenosyl-L-methionine</keyword>
<reference evidence="7 8" key="1">
    <citation type="submission" date="2024-01" db="EMBL/GenBank/DDBJ databases">
        <title>Genome assemblies of Stephania.</title>
        <authorList>
            <person name="Yang L."/>
        </authorList>
    </citation>
    <scope>NUCLEOTIDE SEQUENCE [LARGE SCALE GENOMIC DNA]</scope>
    <source>
        <strain evidence="7">QJT</strain>
        <tissue evidence="7">Leaf</tissue>
    </source>
</reference>
<protein>
    <submittedName>
        <fullName evidence="7">Uncharacterized protein</fullName>
    </submittedName>
</protein>
<feature type="domain" description="O-methyltransferase dimerisation" evidence="6">
    <location>
        <begin position="53"/>
        <end position="148"/>
    </location>
</feature>
<dbReference type="PIRSF" id="PIRSF005739">
    <property type="entry name" value="O-mtase"/>
    <property type="match status" value="1"/>
</dbReference>
<evidence type="ECO:0000256" key="1">
    <source>
        <dbReference type="ARBA" id="ARBA00022603"/>
    </source>
</evidence>
<organism evidence="7 8">
    <name type="scientific">Stephania japonica</name>
    <dbReference type="NCBI Taxonomy" id="461633"/>
    <lineage>
        <taxon>Eukaryota</taxon>
        <taxon>Viridiplantae</taxon>
        <taxon>Streptophyta</taxon>
        <taxon>Embryophyta</taxon>
        <taxon>Tracheophyta</taxon>
        <taxon>Spermatophyta</taxon>
        <taxon>Magnoliopsida</taxon>
        <taxon>Ranunculales</taxon>
        <taxon>Menispermaceae</taxon>
        <taxon>Menispermoideae</taxon>
        <taxon>Cissampelideae</taxon>
        <taxon>Stephania</taxon>
    </lineage>
</organism>
<dbReference type="AlphaFoldDB" id="A0AAP0JA11"/>
<dbReference type="GO" id="GO:0008171">
    <property type="term" value="F:O-methyltransferase activity"/>
    <property type="evidence" value="ECO:0007669"/>
    <property type="project" value="InterPro"/>
</dbReference>
<keyword evidence="2" id="KW-0808">Transferase</keyword>
<dbReference type="PROSITE" id="PS51683">
    <property type="entry name" value="SAM_OMT_II"/>
    <property type="match status" value="1"/>
</dbReference>
<dbReference type="Gene3D" id="3.40.50.150">
    <property type="entry name" value="Vaccinia Virus protein VP39"/>
    <property type="match status" value="1"/>
</dbReference>
<dbReference type="SUPFAM" id="SSF46785">
    <property type="entry name" value="Winged helix' DNA-binding domain"/>
    <property type="match status" value="1"/>
</dbReference>
<feature type="active site" description="Proton acceptor" evidence="4">
    <location>
        <position position="299"/>
    </location>
</feature>
<dbReference type="FunFam" id="1.10.10.10:FF:000357">
    <property type="entry name" value="Caffeic acid 3-O-methyltransferase"/>
    <property type="match status" value="1"/>
</dbReference>
<comment type="caution">
    <text evidence="7">The sequence shown here is derived from an EMBL/GenBank/DDBJ whole genome shotgun (WGS) entry which is preliminary data.</text>
</comment>
<evidence type="ECO:0000313" key="7">
    <source>
        <dbReference type="EMBL" id="KAK9130266.1"/>
    </source>
</evidence>
<evidence type="ECO:0000259" key="6">
    <source>
        <dbReference type="Pfam" id="PF08100"/>
    </source>
</evidence>
<dbReference type="FunFam" id="3.40.50.150:FF:000061">
    <property type="entry name" value="Caffeic acid O-methyltransferase"/>
    <property type="match status" value="1"/>
</dbReference>
<evidence type="ECO:0000256" key="2">
    <source>
        <dbReference type="ARBA" id="ARBA00022679"/>
    </source>
</evidence>
<feature type="domain" description="O-methyltransferase C-terminal" evidence="5">
    <location>
        <begin position="170"/>
        <end position="375"/>
    </location>
</feature>
<name>A0AAP0JA11_9MAGN</name>
<dbReference type="Pfam" id="PF00891">
    <property type="entry name" value="Methyltransf_2"/>
    <property type="match status" value="1"/>
</dbReference>